<dbReference type="Proteomes" id="UP000177396">
    <property type="component" value="Unassembled WGS sequence"/>
</dbReference>
<comment type="caution">
    <text evidence="2">The sequence shown here is derived from an EMBL/GenBank/DDBJ whole genome shotgun (WGS) entry which is preliminary data.</text>
</comment>
<keyword evidence="1" id="KW-0472">Membrane</keyword>
<feature type="transmembrane region" description="Helical" evidence="1">
    <location>
        <begin position="199"/>
        <end position="219"/>
    </location>
</feature>
<evidence type="ECO:0000313" key="2">
    <source>
        <dbReference type="EMBL" id="OGG00099.1"/>
    </source>
</evidence>
<evidence type="ECO:0000313" key="3">
    <source>
        <dbReference type="Proteomes" id="UP000177396"/>
    </source>
</evidence>
<reference evidence="2 3" key="1">
    <citation type="journal article" date="2016" name="Nat. Commun.">
        <title>Thousands of microbial genomes shed light on interconnected biogeochemical processes in an aquifer system.</title>
        <authorList>
            <person name="Anantharaman K."/>
            <person name="Brown C.T."/>
            <person name="Hug L.A."/>
            <person name="Sharon I."/>
            <person name="Castelle C.J."/>
            <person name="Probst A.J."/>
            <person name="Thomas B.C."/>
            <person name="Singh A."/>
            <person name="Wilkins M.J."/>
            <person name="Karaoz U."/>
            <person name="Brodie E.L."/>
            <person name="Williams K.H."/>
            <person name="Hubbard S.S."/>
            <person name="Banfield J.F."/>
        </authorList>
    </citation>
    <scope>NUCLEOTIDE SEQUENCE [LARGE SCALE GENOMIC DNA]</scope>
</reference>
<proteinExistence type="predicted"/>
<keyword evidence="1" id="KW-0812">Transmembrane</keyword>
<name>A0A1F5YIR5_9BACT</name>
<sequence length="225" mass="25713">MRRIDSFQEKQDTTLFIGPGNTLKQTFLARADGLAGIRLAVYNPKLGGTSKYKLTLSNEANQIIWQDYILEANLGWAEEFRYDFEAVPESENKLFSLKVSYAEENDNSESDREVLSLVNSYNLEEASIPKESGDISSLVQENYLSLGYGRGDNYADGAAFLEGRQLKGDLVFKTYYKTTLSTFIKDSGVQFFSRIRQDVSFFTFYFIMLFSLICLLVRFKMLRGK</sequence>
<dbReference type="AlphaFoldDB" id="A0A1F5YIR5"/>
<gene>
    <name evidence="2" type="ORF">A2153_01875</name>
</gene>
<dbReference type="EMBL" id="MFJB01000034">
    <property type="protein sequence ID" value="OGG00099.1"/>
    <property type="molecule type" value="Genomic_DNA"/>
</dbReference>
<evidence type="ECO:0000256" key="1">
    <source>
        <dbReference type="SAM" id="Phobius"/>
    </source>
</evidence>
<protein>
    <submittedName>
        <fullName evidence="2">Uncharacterized protein</fullName>
    </submittedName>
</protein>
<keyword evidence="1" id="KW-1133">Transmembrane helix</keyword>
<accession>A0A1F5YIR5</accession>
<organism evidence="2 3">
    <name type="scientific">Candidatus Gottesmanbacteria bacterium RBG_16_38_7b</name>
    <dbReference type="NCBI Taxonomy" id="1798372"/>
    <lineage>
        <taxon>Bacteria</taxon>
        <taxon>Candidatus Gottesmaniibacteriota</taxon>
    </lineage>
</organism>